<dbReference type="Proteomes" id="UP001249822">
    <property type="component" value="Unassembled WGS sequence"/>
</dbReference>
<evidence type="ECO:0008006" key="3">
    <source>
        <dbReference type="Google" id="ProtNLM"/>
    </source>
</evidence>
<proteinExistence type="predicted"/>
<sequence>MAAGIPKEKSVELIEMYGDMLKAGVSIDEMSYWRSLRELENDNSSASVSALGLLHATAGFIDKANQVFTDGVEKFHDASIPANHLFMLRATRNENLVKDFAYAYADKYQSKKMTVFAYSYAYRYGDKAALDRYMSQHIKLLSDEEGRLLAEKHKEELLTELDDAYVSSGCTKEQFQLLAETIAKVAKEYEANYGHIEVSKNHNCCYVVDINNKDPKTIAKMNYSLAEAVCMEPLLDNCKLIGRFSPIRELHTGVSYVG</sequence>
<organism evidence="1 2">
    <name type="scientific">Klebsiella michiganensis</name>
    <dbReference type="NCBI Taxonomy" id="1134687"/>
    <lineage>
        <taxon>Bacteria</taxon>
        <taxon>Pseudomonadati</taxon>
        <taxon>Pseudomonadota</taxon>
        <taxon>Gammaproteobacteria</taxon>
        <taxon>Enterobacterales</taxon>
        <taxon>Enterobacteriaceae</taxon>
        <taxon>Klebsiella/Raoultella group</taxon>
        <taxon>Klebsiella</taxon>
    </lineage>
</organism>
<gene>
    <name evidence="1" type="ORF">PTQ40_24230</name>
</gene>
<protein>
    <recommendedName>
        <fullName evidence="3">Sel1 repeat family protein</fullName>
    </recommendedName>
</protein>
<comment type="caution">
    <text evidence="1">The sequence shown here is derived from an EMBL/GenBank/DDBJ whole genome shotgun (WGS) entry which is preliminary data.</text>
</comment>
<evidence type="ECO:0000313" key="1">
    <source>
        <dbReference type="EMBL" id="MDS7902083.1"/>
    </source>
</evidence>
<dbReference type="EMBL" id="JAQSKY010000023">
    <property type="protein sequence ID" value="MDS7902083.1"/>
    <property type="molecule type" value="Genomic_DNA"/>
</dbReference>
<evidence type="ECO:0000313" key="2">
    <source>
        <dbReference type="Proteomes" id="UP001249822"/>
    </source>
</evidence>
<accession>A0AB35Q2X5</accession>
<reference evidence="1" key="1">
    <citation type="journal article" date="2023" name="Front. Microbiol.">
        <title>Genomic characterization of carbapenem-resistant Klebsiella oxytoca complex in China: a multi-center study.</title>
        <authorList>
            <person name="Wan W."/>
            <person name="Yang X."/>
            <person name="Yu H."/>
            <person name="Wang M."/>
            <person name="Jia W."/>
            <person name="Huang B."/>
            <person name="Qu F."/>
            <person name="Shan B."/>
            <person name="Tang Y.W."/>
            <person name="Chen L."/>
            <person name="Du H."/>
        </authorList>
    </citation>
    <scope>NUCLEOTIDE SEQUENCE</scope>
    <source>
        <strain evidence="1">HD1688</strain>
    </source>
</reference>
<dbReference type="AlphaFoldDB" id="A0AB35Q2X5"/>
<name>A0AB35Q2X5_9ENTR</name>
<reference evidence="1" key="2">
    <citation type="submission" date="2023-01" db="EMBL/GenBank/DDBJ databases">
        <authorList>
            <person name="Du H."/>
            <person name="Wan W."/>
        </authorList>
    </citation>
    <scope>NUCLEOTIDE SEQUENCE</scope>
    <source>
        <strain evidence="1">HD1688</strain>
    </source>
</reference>
<dbReference type="RefSeq" id="WP_123828160.1">
    <property type="nucleotide sequence ID" value="NZ_CP072119.1"/>
</dbReference>